<keyword evidence="3" id="KW-0134">Cell wall</keyword>
<evidence type="ECO:0000256" key="1">
    <source>
        <dbReference type="ARBA" id="ARBA00004191"/>
    </source>
</evidence>
<dbReference type="GO" id="GO:0004650">
    <property type="term" value="F:polygalacturonase activity"/>
    <property type="evidence" value="ECO:0007669"/>
    <property type="project" value="InterPro"/>
</dbReference>
<dbReference type="FunFam" id="2.160.20.10:FF:000004">
    <property type="entry name" value="Pectin lyase-like superfamily protein"/>
    <property type="match status" value="1"/>
</dbReference>
<evidence type="ECO:0000256" key="10">
    <source>
        <dbReference type="SAM" id="SignalP"/>
    </source>
</evidence>
<feature type="chain" id="PRO_5043617367" description="Exopolygalacturonase-like" evidence="10">
    <location>
        <begin position="30"/>
        <end position="421"/>
    </location>
</feature>
<dbReference type="EMBL" id="CAMGYJ010000008">
    <property type="protein sequence ID" value="CAI0467229.1"/>
    <property type="molecule type" value="Genomic_DNA"/>
</dbReference>
<accession>A0AAV0P8B9</accession>
<evidence type="ECO:0000313" key="12">
    <source>
        <dbReference type="Proteomes" id="UP001154282"/>
    </source>
</evidence>
<keyword evidence="6 9" id="KW-0326">Glycosidase</keyword>
<organism evidence="11 12">
    <name type="scientific">Linum tenue</name>
    <dbReference type="NCBI Taxonomy" id="586396"/>
    <lineage>
        <taxon>Eukaryota</taxon>
        <taxon>Viridiplantae</taxon>
        <taxon>Streptophyta</taxon>
        <taxon>Embryophyta</taxon>
        <taxon>Tracheophyta</taxon>
        <taxon>Spermatophyta</taxon>
        <taxon>Magnoliopsida</taxon>
        <taxon>eudicotyledons</taxon>
        <taxon>Gunneridae</taxon>
        <taxon>Pentapetalae</taxon>
        <taxon>rosids</taxon>
        <taxon>fabids</taxon>
        <taxon>Malpighiales</taxon>
        <taxon>Linaceae</taxon>
        <taxon>Linum</taxon>
    </lineage>
</organism>
<dbReference type="Pfam" id="PF00295">
    <property type="entry name" value="Glyco_hydro_28"/>
    <property type="match status" value="1"/>
</dbReference>
<evidence type="ECO:0000256" key="6">
    <source>
        <dbReference type="ARBA" id="ARBA00023295"/>
    </source>
</evidence>
<comment type="caution">
    <text evidence="11">The sequence shown here is derived from an EMBL/GenBank/DDBJ whole genome shotgun (WGS) entry which is preliminary data.</text>
</comment>
<comment type="subcellular location">
    <subcellularLocation>
        <location evidence="1">Secreted</location>
        <location evidence="1">Cell wall</location>
    </subcellularLocation>
</comment>
<evidence type="ECO:0000256" key="9">
    <source>
        <dbReference type="RuleBase" id="RU361169"/>
    </source>
</evidence>
<feature type="active site" evidence="8">
    <location>
        <position position="261"/>
    </location>
</feature>
<feature type="signal peptide" evidence="10">
    <location>
        <begin position="1"/>
        <end position="29"/>
    </location>
</feature>
<dbReference type="AlphaFoldDB" id="A0AAV0P8B9"/>
<evidence type="ECO:0000256" key="2">
    <source>
        <dbReference type="ARBA" id="ARBA00008834"/>
    </source>
</evidence>
<dbReference type="InterPro" id="IPR012334">
    <property type="entry name" value="Pectin_lyas_fold"/>
</dbReference>
<evidence type="ECO:0000256" key="7">
    <source>
        <dbReference type="ARBA" id="ARBA00023316"/>
    </source>
</evidence>
<dbReference type="InterPro" id="IPR011050">
    <property type="entry name" value="Pectin_lyase_fold/virulence"/>
</dbReference>
<evidence type="ECO:0000256" key="5">
    <source>
        <dbReference type="ARBA" id="ARBA00022801"/>
    </source>
</evidence>
<evidence type="ECO:0000256" key="3">
    <source>
        <dbReference type="ARBA" id="ARBA00022512"/>
    </source>
</evidence>
<dbReference type="Gene3D" id="2.160.20.10">
    <property type="entry name" value="Single-stranded right-handed beta-helix, Pectin lyase-like"/>
    <property type="match status" value="1"/>
</dbReference>
<name>A0AAV0P8B9_9ROSI</name>
<protein>
    <recommendedName>
        <fullName evidence="13">Exopolygalacturonase-like</fullName>
    </recommendedName>
</protein>
<reference evidence="11" key="1">
    <citation type="submission" date="2022-08" db="EMBL/GenBank/DDBJ databases">
        <authorList>
            <person name="Gutierrez-Valencia J."/>
        </authorList>
    </citation>
    <scope>NUCLEOTIDE SEQUENCE</scope>
</reference>
<keyword evidence="12" id="KW-1185">Reference proteome</keyword>
<proteinExistence type="inferred from homology"/>
<gene>
    <name evidence="11" type="ORF">LITE_LOCUS37356</name>
</gene>
<dbReference type="PANTHER" id="PTHR31375">
    <property type="match status" value="1"/>
</dbReference>
<dbReference type="PROSITE" id="PS00502">
    <property type="entry name" value="POLYGALACTURONASE"/>
    <property type="match status" value="1"/>
</dbReference>
<comment type="similarity">
    <text evidence="2 9">Belongs to the glycosyl hydrolase 28 family.</text>
</comment>
<keyword evidence="4" id="KW-0964">Secreted</keyword>
<dbReference type="SMART" id="SM00710">
    <property type="entry name" value="PbH1"/>
    <property type="match status" value="6"/>
</dbReference>
<evidence type="ECO:0008006" key="13">
    <source>
        <dbReference type="Google" id="ProtNLM"/>
    </source>
</evidence>
<dbReference type="InterPro" id="IPR000743">
    <property type="entry name" value="Glyco_hydro_28"/>
</dbReference>
<dbReference type="GO" id="GO:0005975">
    <property type="term" value="P:carbohydrate metabolic process"/>
    <property type="evidence" value="ECO:0007669"/>
    <property type="project" value="InterPro"/>
</dbReference>
<evidence type="ECO:0000256" key="8">
    <source>
        <dbReference type="PROSITE-ProRule" id="PRU10052"/>
    </source>
</evidence>
<keyword evidence="7" id="KW-0961">Cell wall biogenesis/degradation</keyword>
<evidence type="ECO:0000313" key="11">
    <source>
        <dbReference type="EMBL" id="CAI0467229.1"/>
    </source>
</evidence>
<keyword evidence="5 9" id="KW-0378">Hydrolase</keyword>
<dbReference type="SUPFAM" id="SSF51126">
    <property type="entry name" value="Pectin lyase-like"/>
    <property type="match status" value="1"/>
</dbReference>
<dbReference type="InterPro" id="IPR006626">
    <property type="entry name" value="PbH1"/>
</dbReference>
<dbReference type="Proteomes" id="UP001154282">
    <property type="component" value="Unassembled WGS sequence"/>
</dbReference>
<sequence length="421" mass="44287">MANSEAPAATAILLLVSAVVLAASSSCSAHLLPPHPGHHDPNEKVFNVLQFGAKPGGKKDSALNVIRTFRAACDTPGKSRVVIPPGEFLAGSMVFVGPCKGPVLFQIIGNMKAVDDPSAYAEDFWMSFEDVDGLTVCGTGTIDGQGQNMWPYNNCGKSGGTCSPFPASLKFSNVSYGTISNITLSNGKGFHMGFYLCNNIRVENVTILSPWDSPNTDGIHISRSVNVTVDSSDIGVGDDCVSIGPGSVNVSVSNVQCGPGHGISIGSLGKYPDEEDVIGITVQNCTINGTQNGIRVKTWPGSPAGSATGILFENIAMINVSNPVMIDQEYCPSRTCNITKPSRVKLKDIEVKNVTGTYNGDAPTPPVTLLCSTHQPCENINLIDIDLRPTAGDGDARPRGLFQIKGFFNGLQVVPSIASSQ</sequence>
<evidence type="ECO:0000256" key="4">
    <source>
        <dbReference type="ARBA" id="ARBA00022525"/>
    </source>
</evidence>
<dbReference type="GO" id="GO:0071555">
    <property type="term" value="P:cell wall organization"/>
    <property type="evidence" value="ECO:0007669"/>
    <property type="project" value="UniProtKB-KW"/>
</dbReference>
<keyword evidence="10" id="KW-0732">Signal</keyword>